<feature type="compositionally biased region" description="Pro residues" evidence="1">
    <location>
        <begin position="41"/>
        <end position="53"/>
    </location>
</feature>
<feature type="region of interest" description="Disordered" evidence="1">
    <location>
        <begin position="29"/>
        <end position="56"/>
    </location>
</feature>
<sequence>MFDVAHHKILCGGTAAPAPAYIRQVRFLSASPQPTGRRQPTTPPPPPPPPPVPTSQLLRSALLPLSLVLDTPSATLNKAGAQAVKRPSAPPPTNV</sequence>
<dbReference type="EMBL" id="CM027685">
    <property type="protein sequence ID" value="KAG0526123.1"/>
    <property type="molecule type" value="Genomic_DNA"/>
</dbReference>
<evidence type="ECO:0000256" key="1">
    <source>
        <dbReference type="SAM" id="MobiDB-lite"/>
    </source>
</evidence>
<reference evidence="2" key="1">
    <citation type="journal article" date="2019" name="BMC Genomics">
        <title>A new reference genome for Sorghum bicolor reveals high levels of sequence similarity between sweet and grain genotypes: implications for the genetics of sugar metabolism.</title>
        <authorList>
            <person name="Cooper E.A."/>
            <person name="Brenton Z.W."/>
            <person name="Flinn B.S."/>
            <person name="Jenkins J."/>
            <person name="Shu S."/>
            <person name="Flowers D."/>
            <person name="Luo F."/>
            <person name="Wang Y."/>
            <person name="Xia P."/>
            <person name="Barry K."/>
            <person name="Daum C."/>
            <person name="Lipzen A."/>
            <person name="Yoshinaga Y."/>
            <person name="Schmutz J."/>
            <person name="Saski C."/>
            <person name="Vermerris W."/>
            <person name="Kresovich S."/>
        </authorList>
    </citation>
    <scope>NUCLEOTIDE SEQUENCE</scope>
</reference>
<accession>A0A921UC54</accession>
<organism evidence="2 3">
    <name type="scientific">Sorghum bicolor</name>
    <name type="common">Sorghum</name>
    <name type="synonym">Sorghum vulgare</name>
    <dbReference type="NCBI Taxonomy" id="4558"/>
    <lineage>
        <taxon>Eukaryota</taxon>
        <taxon>Viridiplantae</taxon>
        <taxon>Streptophyta</taxon>
        <taxon>Embryophyta</taxon>
        <taxon>Tracheophyta</taxon>
        <taxon>Spermatophyta</taxon>
        <taxon>Magnoliopsida</taxon>
        <taxon>Liliopsida</taxon>
        <taxon>Poales</taxon>
        <taxon>Poaceae</taxon>
        <taxon>PACMAD clade</taxon>
        <taxon>Panicoideae</taxon>
        <taxon>Andropogonodae</taxon>
        <taxon>Andropogoneae</taxon>
        <taxon>Sorghinae</taxon>
        <taxon>Sorghum</taxon>
    </lineage>
</organism>
<gene>
    <name evidence="2" type="ORF">BDA96_06G118300</name>
</gene>
<comment type="caution">
    <text evidence="2">The sequence shown here is derived from an EMBL/GenBank/DDBJ whole genome shotgun (WGS) entry which is preliminary data.</text>
</comment>
<dbReference type="Proteomes" id="UP000807115">
    <property type="component" value="Chromosome 6"/>
</dbReference>
<reference evidence="2" key="2">
    <citation type="submission" date="2020-10" db="EMBL/GenBank/DDBJ databases">
        <authorList>
            <person name="Cooper E.A."/>
            <person name="Brenton Z.W."/>
            <person name="Flinn B.S."/>
            <person name="Jenkins J."/>
            <person name="Shu S."/>
            <person name="Flowers D."/>
            <person name="Luo F."/>
            <person name="Wang Y."/>
            <person name="Xia P."/>
            <person name="Barry K."/>
            <person name="Daum C."/>
            <person name="Lipzen A."/>
            <person name="Yoshinaga Y."/>
            <person name="Schmutz J."/>
            <person name="Saski C."/>
            <person name="Vermerris W."/>
            <person name="Kresovich S."/>
        </authorList>
    </citation>
    <scope>NUCLEOTIDE SEQUENCE</scope>
</reference>
<proteinExistence type="predicted"/>
<name>A0A921UC54_SORBI</name>
<evidence type="ECO:0000313" key="2">
    <source>
        <dbReference type="EMBL" id="KAG0526123.1"/>
    </source>
</evidence>
<dbReference type="AlphaFoldDB" id="A0A921UC54"/>
<evidence type="ECO:0000313" key="3">
    <source>
        <dbReference type="Proteomes" id="UP000807115"/>
    </source>
</evidence>
<protein>
    <submittedName>
        <fullName evidence="2">Uncharacterized protein</fullName>
    </submittedName>
</protein>